<dbReference type="Pfam" id="PF07152">
    <property type="entry name" value="YaeQ"/>
    <property type="match status" value="1"/>
</dbReference>
<dbReference type="EMBL" id="SHNP01000011">
    <property type="protein sequence ID" value="MCX2975694.1"/>
    <property type="molecule type" value="Genomic_DNA"/>
</dbReference>
<accession>A0ABT3T0P3</accession>
<dbReference type="InterPro" id="IPR009822">
    <property type="entry name" value="YaeQ"/>
</dbReference>
<name>A0ABT3T0P3_9GAMM</name>
<comment type="caution">
    <text evidence="1">The sequence shown here is derived from an EMBL/GenBank/DDBJ whole genome shotgun (WGS) entry which is preliminary data.</text>
</comment>
<dbReference type="Gene3D" id="3.10.640.10">
    <property type="entry name" value="Restriction endonuclease-like alpha-beta roll domain"/>
    <property type="match status" value="1"/>
</dbReference>
<evidence type="ECO:0000313" key="1">
    <source>
        <dbReference type="EMBL" id="MCX2975694.1"/>
    </source>
</evidence>
<organism evidence="1 2">
    <name type="scientific">Candidatus Seongchinamella marina</name>
    <dbReference type="NCBI Taxonomy" id="2518990"/>
    <lineage>
        <taxon>Bacteria</taxon>
        <taxon>Pseudomonadati</taxon>
        <taxon>Pseudomonadota</taxon>
        <taxon>Gammaproteobacteria</taxon>
        <taxon>Cellvibrionales</taxon>
        <taxon>Halieaceae</taxon>
        <taxon>Seongchinamella</taxon>
    </lineage>
</organism>
<dbReference type="InterPro" id="IPR038590">
    <property type="entry name" value="YaeQ_sf"/>
</dbReference>
<dbReference type="Proteomes" id="UP001143307">
    <property type="component" value="Unassembled WGS sequence"/>
</dbReference>
<dbReference type="SMART" id="SM01322">
    <property type="entry name" value="YaeQ"/>
    <property type="match status" value="1"/>
</dbReference>
<gene>
    <name evidence="1" type="ORF">EYC87_19135</name>
</gene>
<dbReference type="InterPro" id="IPR011335">
    <property type="entry name" value="Restrct_endonuc-II-like"/>
</dbReference>
<dbReference type="PANTHER" id="PTHR38784">
    <property type="entry name" value="SUCROSE PHOSPHORYLASE"/>
    <property type="match status" value="1"/>
</dbReference>
<protein>
    <submittedName>
        <fullName evidence="1">YaeQ family protein</fullName>
    </submittedName>
</protein>
<dbReference type="RefSeq" id="WP_279254314.1">
    <property type="nucleotide sequence ID" value="NZ_SHNP01000011.1"/>
</dbReference>
<reference evidence="1" key="1">
    <citation type="submission" date="2019-02" db="EMBL/GenBank/DDBJ databases">
        <authorList>
            <person name="Li S.-H."/>
        </authorList>
    </citation>
    <scope>NUCLEOTIDE SEQUENCE</scope>
    <source>
        <strain evidence="1">IMCC8485</strain>
    </source>
</reference>
<dbReference type="SUPFAM" id="SSF52980">
    <property type="entry name" value="Restriction endonuclease-like"/>
    <property type="match status" value="1"/>
</dbReference>
<dbReference type="PANTHER" id="PTHR38784:SF1">
    <property type="entry name" value="SUCROSE PHOSPHORYLASE"/>
    <property type="match status" value="1"/>
</dbReference>
<evidence type="ECO:0000313" key="2">
    <source>
        <dbReference type="Proteomes" id="UP001143307"/>
    </source>
</evidence>
<proteinExistence type="predicted"/>
<keyword evidence="2" id="KW-1185">Reference proteome</keyword>
<sequence>MALKPTIYKAQIELADSDRNCFDSLSVTIAQHPSETLQRMAARLLAYCLNSARNLEFTKGLSTADEPDIWRHSDSGEIQQWIEIGQPEEPRLRKACGKSGEVKLYAFGKSADTWWKLNSEAIGGLPRIEVWKFDWGEVEALAGLISRTMQLNVSVVGGVVYIDNGKDSISLEPTQLLG</sequence>
<dbReference type="PIRSF" id="PIRSF011484">
    <property type="entry name" value="YaeQ"/>
    <property type="match status" value="1"/>
</dbReference>